<dbReference type="PANTHER" id="PTHR11571:SF141">
    <property type="entry name" value="GLUTATHIONE S-TRANSFERASE"/>
    <property type="match status" value="1"/>
</dbReference>
<dbReference type="Gene3D" id="1.20.1050.10">
    <property type="match status" value="1"/>
</dbReference>
<dbReference type="InterPro" id="IPR004045">
    <property type="entry name" value="Glutathione_S-Trfase_N"/>
</dbReference>
<dbReference type="Gene3D" id="3.40.30.10">
    <property type="entry name" value="Glutaredoxin"/>
    <property type="match status" value="1"/>
</dbReference>
<dbReference type="InterPro" id="IPR036249">
    <property type="entry name" value="Thioredoxin-like_sf"/>
</dbReference>
<dbReference type="SFLD" id="SFLDS00019">
    <property type="entry name" value="Glutathione_Transferase_(cytos"/>
    <property type="match status" value="1"/>
</dbReference>
<dbReference type="GO" id="GO:0006749">
    <property type="term" value="P:glutathione metabolic process"/>
    <property type="evidence" value="ECO:0007669"/>
    <property type="project" value="TreeGrafter"/>
</dbReference>
<feature type="domain" description="GST C-terminal" evidence="7">
    <location>
        <begin position="96"/>
        <end position="230"/>
    </location>
</feature>
<dbReference type="SUPFAM" id="SSF52833">
    <property type="entry name" value="Thioredoxin-like"/>
    <property type="match status" value="1"/>
</dbReference>
<evidence type="ECO:0000256" key="1">
    <source>
        <dbReference type="ARBA" id="ARBA00007297"/>
    </source>
</evidence>
<dbReference type="InterPro" id="IPR010987">
    <property type="entry name" value="Glutathione-S-Trfase_C-like"/>
</dbReference>
<evidence type="ECO:0000256" key="5">
    <source>
        <dbReference type="ARBA" id="ARBA00032759"/>
    </source>
</evidence>
<dbReference type="PROSITE" id="PS50405">
    <property type="entry name" value="GST_CTER"/>
    <property type="match status" value="1"/>
</dbReference>
<keyword evidence="4" id="KW-0808">Transferase</keyword>
<evidence type="ECO:0000256" key="2">
    <source>
        <dbReference type="ARBA" id="ARBA00011738"/>
    </source>
</evidence>
<evidence type="ECO:0000259" key="7">
    <source>
        <dbReference type="PROSITE" id="PS50405"/>
    </source>
</evidence>
<comment type="similarity">
    <text evidence="1">Belongs to the GST superfamily. Pi family.</text>
</comment>
<evidence type="ECO:0000256" key="4">
    <source>
        <dbReference type="ARBA" id="ARBA00022679"/>
    </source>
</evidence>
<organism evidence="8">
    <name type="scientific">Enterobius vermicularis</name>
    <name type="common">Human pinworm</name>
    <dbReference type="NCBI Taxonomy" id="51028"/>
    <lineage>
        <taxon>Eukaryota</taxon>
        <taxon>Metazoa</taxon>
        <taxon>Ecdysozoa</taxon>
        <taxon>Nematoda</taxon>
        <taxon>Chromadorea</taxon>
        <taxon>Rhabditida</taxon>
        <taxon>Spirurina</taxon>
        <taxon>Oxyuridomorpha</taxon>
        <taxon>Oxyuroidea</taxon>
        <taxon>Oxyuridae</taxon>
        <taxon>Enterobius</taxon>
    </lineage>
</organism>
<dbReference type="AlphaFoldDB" id="A0A0N4UYS4"/>
<dbReference type="InterPro" id="IPR004046">
    <property type="entry name" value="GST_C"/>
</dbReference>
<name>A0A0N4UYS4_ENTVE</name>
<dbReference type="GO" id="GO:0004364">
    <property type="term" value="F:glutathione transferase activity"/>
    <property type="evidence" value="ECO:0007669"/>
    <property type="project" value="UniProtKB-EC"/>
</dbReference>
<evidence type="ECO:0000313" key="8">
    <source>
        <dbReference type="WBParaSite" id="EVEC_0000274301-mRNA-1"/>
    </source>
</evidence>
<dbReference type="FunFam" id="1.20.1050.10:FF:000020">
    <property type="entry name" value="Glutathione S-transferase P 1"/>
    <property type="match status" value="1"/>
</dbReference>
<reference evidence="8" key="1">
    <citation type="submission" date="2017-02" db="UniProtKB">
        <authorList>
            <consortium name="WormBaseParasite"/>
        </authorList>
    </citation>
    <scope>IDENTIFICATION</scope>
</reference>
<dbReference type="Pfam" id="PF14497">
    <property type="entry name" value="GST_C_3"/>
    <property type="match status" value="1"/>
</dbReference>
<dbReference type="InterPro" id="IPR050213">
    <property type="entry name" value="GST_superfamily"/>
</dbReference>
<comment type="subunit">
    <text evidence="2">Homodimer.</text>
</comment>
<dbReference type="PANTHER" id="PTHR11571">
    <property type="entry name" value="GLUTATHIONE S-TRANSFERASE"/>
    <property type="match status" value="1"/>
</dbReference>
<feature type="domain" description="GST N-terminal" evidence="6">
    <location>
        <begin position="1"/>
        <end position="70"/>
    </location>
</feature>
<accession>A0A0N4UYS4</accession>
<evidence type="ECO:0000259" key="6">
    <source>
        <dbReference type="PROSITE" id="PS50404"/>
    </source>
</evidence>
<dbReference type="InterPro" id="IPR036282">
    <property type="entry name" value="Glutathione-S-Trfase_C_sf"/>
</dbReference>
<dbReference type="WBParaSite" id="EVEC_0000274301-mRNA-1">
    <property type="protein sequence ID" value="EVEC_0000274301-mRNA-1"/>
    <property type="gene ID" value="EVEC_0000274301"/>
</dbReference>
<dbReference type="SUPFAM" id="SSF47616">
    <property type="entry name" value="GST C-terminal domain-like"/>
    <property type="match status" value="1"/>
</dbReference>
<evidence type="ECO:0000256" key="3">
    <source>
        <dbReference type="ARBA" id="ARBA00012452"/>
    </source>
</evidence>
<dbReference type="GO" id="GO:0005829">
    <property type="term" value="C:cytosol"/>
    <property type="evidence" value="ECO:0007669"/>
    <property type="project" value="TreeGrafter"/>
</dbReference>
<sequence length="236" mass="27572">LAEPIRLLLTDQQIPYDDHRVDNLKFFHISFNILAFKQFGQVPCLYDDNEQIVQSGAILRHLARKHGAYVSTTFCCFVRRLYLQEFELRIGLNGSTEMETTYADMFYEGIRDLHTKYCKMIYNAYMGGSYYRFLVLKETEKDSFIKEILPDELAKLEKLLISRNGGEGFVLGDKICFTDYVLFEELDIQLILTKDALEKFPSLKSFHKRMSERPHLKDYLKKRHSANVPVNGNGKQ</sequence>
<protein>
    <recommendedName>
        <fullName evidence="3">glutathione transferase</fullName>
        <ecNumber evidence="3">2.5.1.18</ecNumber>
    </recommendedName>
    <alternativeName>
        <fullName evidence="5">GST class-pi</fullName>
    </alternativeName>
</protein>
<proteinExistence type="inferred from homology"/>
<dbReference type="EC" id="2.5.1.18" evidence="3"/>
<dbReference type="Pfam" id="PF02798">
    <property type="entry name" value="GST_N"/>
    <property type="match status" value="1"/>
</dbReference>
<dbReference type="InterPro" id="IPR040079">
    <property type="entry name" value="Glutathione_S-Trfase"/>
</dbReference>
<dbReference type="PROSITE" id="PS50404">
    <property type="entry name" value="GST_NTER"/>
    <property type="match status" value="1"/>
</dbReference>